<dbReference type="GO" id="GO:0006108">
    <property type="term" value="P:malate metabolic process"/>
    <property type="evidence" value="ECO:0007669"/>
    <property type="project" value="TreeGrafter"/>
</dbReference>
<comment type="cofactor">
    <cofactor evidence="2">
        <name>Mn(2+)</name>
        <dbReference type="ChEBI" id="CHEBI:29035"/>
    </cofactor>
</comment>
<dbReference type="InterPro" id="IPR001891">
    <property type="entry name" value="Malic_OxRdtase"/>
</dbReference>
<dbReference type="Gene3D" id="3.40.50.720">
    <property type="entry name" value="NAD(P)-binding Rossmann-like Domain"/>
    <property type="match status" value="1"/>
</dbReference>
<sequence>MRAHEILNNPFLNKGTAFTMEERKELGLIGLLPPYVQTLEEQAEQTYQHYLEKPSDLEKRHFLMEIFNTNRTLFYYLFNQHIVEFNPIVYDPVIAETIENYSRLFVDPQYAAYLDINHPENIQETLKNAAGDRNIRLIVVTDAEGILGIGDWGTQGVDISVGKLMVYTAAAGIDPASVLPIVIDAGTNRKELLEDSMYLGNRHARVYGDQYYDFVDQFVETAEAMFPKLYLHWEDFGRSNAANILNKYKKEIPTFNDDIQGTGIVVLGGIFGSLDITGEKLTDQVYLCYGGGSAGAGIADRVHAEMVSEGLSEEEAYNHFFMMDKQGLLFDDMEDLTPAQKPFAKKRADFANAGDMTDLANVIKTVKATILVGTSTDAGAFTKEVVEAMCANTERPVIFPISNPTKKLEATAEQVITWSDGKAFVATGIPSGTVSYKGVDYQIGQANNALIYPGLGLGMLASEASLLTDEMIGAAAHSLSGLVDPGAAGAPVLPPFEYVADVSIKVAEAVAKKAQEQGLAQAQEQDMVKAVREMKWYPKY</sequence>
<dbReference type="Pfam" id="PF03949">
    <property type="entry name" value="Malic_M"/>
    <property type="match status" value="1"/>
</dbReference>
<dbReference type="FunFam" id="3.40.50.10380:FF:000001">
    <property type="entry name" value="NAD-dependent malic enzyme"/>
    <property type="match status" value="1"/>
</dbReference>
<dbReference type="EC" id="4.1.1.101" evidence="10"/>
<comment type="subunit">
    <text evidence="4">Homodimer.</text>
</comment>
<dbReference type="NCBIfam" id="NF010052">
    <property type="entry name" value="PRK13529.1"/>
    <property type="match status" value="1"/>
</dbReference>
<dbReference type="SUPFAM" id="SSF53223">
    <property type="entry name" value="Aminoacid dehydrogenase-like, N-terminal domain"/>
    <property type="match status" value="1"/>
</dbReference>
<dbReference type="InterPro" id="IPR036291">
    <property type="entry name" value="NAD(P)-bd_dom_sf"/>
</dbReference>
<evidence type="ECO:0000256" key="11">
    <source>
        <dbReference type="ARBA" id="ARBA00074565"/>
    </source>
</evidence>
<reference evidence="18" key="1">
    <citation type="submission" date="2023-04" db="EMBL/GenBank/DDBJ databases">
        <title>Genomic analysis of Lactococcus garvieae isolates.</title>
        <authorList>
            <person name="Zhanghang C."/>
        </authorList>
    </citation>
    <scope>NUCLEOTIDE SEQUENCE</scope>
    <source>
        <strain evidence="18">ZB-1</strain>
    </source>
</reference>
<dbReference type="InterPro" id="IPR015884">
    <property type="entry name" value="Malic_enzyme_CS"/>
</dbReference>
<dbReference type="AlphaFoldDB" id="A0AA43PGC9"/>
<feature type="active site" description="Proton donor" evidence="12">
    <location>
        <position position="90"/>
    </location>
</feature>
<dbReference type="InterPro" id="IPR048182">
    <property type="entry name" value="Malolactic_enz"/>
</dbReference>
<dbReference type="FunFam" id="3.40.50.720:FF:000182">
    <property type="entry name" value="NAD-dependent malic enzyme"/>
    <property type="match status" value="1"/>
</dbReference>
<dbReference type="PROSITE" id="PS00331">
    <property type="entry name" value="MALIC_ENZYMES"/>
    <property type="match status" value="1"/>
</dbReference>
<evidence type="ECO:0000256" key="12">
    <source>
        <dbReference type="PIRSR" id="PIRSR000106-1"/>
    </source>
</evidence>
<evidence type="ECO:0000259" key="17">
    <source>
        <dbReference type="SMART" id="SM01274"/>
    </source>
</evidence>
<dbReference type="Pfam" id="PF00390">
    <property type="entry name" value="malic"/>
    <property type="match status" value="1"/>
</dbReference>
<feature type="binding site" evidence="14">
    <location>
        <position position="235"/>
    </location>
    <ligand>
        <name>a divalent metal cation</name>
        <dbReference type="ChEBI" id="CHEBI:60240"/>
    </ligand>
</feature>
<proteinExistence type="inferred from homology"/>
<feature type="domain" description="Malic enzyme NAD-binding" evidence="16">
    <location>
        <begin position="259"/>
        <end position="515"/>
    </location>
</feature>
<keyword evidence="7" id="KW-0464">Manganese</keyword>
<dbReference type="PRINTS" id="PR00072">
    <property type="entry name" value="MALOXRDTASE"/>
</dbReference>
<feature type="binding site" evidence="13">
    <location>
        <position position="447"/>
    </location>
    <ligand>
        <name>(S)-malate</name>
        <dbReference type="ChEBI" id="CHEBI:15589"/>
    </ligand>
</feature>
<organism evidence="18 19">
    <name type="scientific">Lactococcus garvieae</name>
    <dbReference type="NCBI Taxonomy" id="1363"/>
    <lineage>
        <taxon>Bacteria</taxon>
        <taxon>Bacillati</taxon>
        <taxon>Bacillota</taxon>
        <taxon>Bacilli</taxon>
        <taxon>Lactobacillales</taxon>
        <taxon>Streptococcaceae</taxon>
        <taxon>Lactococcus</taxon>
    </lineage>
</organism>
<evidence type="ECO:0000256" key="4">
    <source>
        <dbReference type="ARBA" id="ARBA00011738"/>
    </source>
</evidence>
<evidence type="ECO:0000256" key="8">
    <source>
        <dbReference type="ARBA" id="ARBA00023239"/>
    </source>
</evidence>
<dbReference type="PIRSF" id="PIRSF000106">
    <property type="entry name" value="ME"/>
    <property type="match status" value="1"/>
</dbReference>
<accession>A0AA43PGC9</accession>
<keyword evidence="5 14" id="KW-0479">Metal-binding</keyword>
<dbReference type="GO" id="GO:0043464">
    <property type="term" value="P:malolactic fermentation"/>
    <property type="evidence" value="ECO:0007669"/>
    <property type="project" value="InterPro"/>
</dbReference>
<dbReference type="Gene3D" id="3.40.50.10380">
    <property type="entry name" value="Malic enzyme, N-terminal domain"/>
    <property type="match status" value="1"/>
</dbReference>
<name>A0AA43PGC9_9LACT</name>
<comment type="catalytic activity">
    <reaction evidence="9">
        <text>(S)-malate + H(+) = (S)-lactate + CO2</text>
        <dbReference type="Rhea" id="RHEA:46276"/>
        <dbReference type="ChEBI" id="CHEBI:15378"/>
        <dbReference type="ChEBI" id="CHEBI:15589"/>
        <dbReference type="ChEBI" id="CHEBI:16526"/>
        <dbReference type="ChEBI" id="CHEBI:16651"/>
        <dbReference type="EC" id="4.1.1.101"/>
    </reaction>
</comment>
<dbReference type="GO" id="GO:0016616">
    <property type="term" value="F:oxidoreductase activity, acting on the CH-OH group of donors, NAD or NADP as acceptor"/>
    <property type="evidence" value="ECO:0007669"/>
    <property type="project" value="InterPro"/>
</dbReference>
<keyword evidence="6" id="KW-0520">NAD</keyword>
<evidence type="ECO:0000256" key="13">
    <source>
        <dbReference type="PIRSR" id="PIRSR000106-2"/>
    </source>
</evidence>
<evidence type="ECO:0000256" key="3">
    <source>
        <dbReference type="ARBA" id="ARBA00008785"/>
    </source>
</evidence>
<dbReference type="SMART" id="SM00919">
    <property type="entry name" value="Malic_M"/>
    <property type="match status" value="1"/>
</dbReference>
<evidence type="ECO:0000256" key="1">
    <source>
        <dbReference type="ARBA" id="ARBA00001911"/>
    </source>
</evidence>
<evidence type="ECO:0000256" key="6">
    <source>
        <dbReference type="ARBA" id="ARBA00023027"/>
    </source>
</evidence>
<dbReference type="GO" id="GO:0004470">
    <property type="term" value="F:malic enzyme activity"/>
    <property type="evidence" value="ECO:0007669"/>
    <property type="project" value="InterPro"/>
</dbReference>
<dbReference type="PANTHER" id="PTHR23406:SF34">
    <property type="entry name" value="NAD-DEPENDENT MALIC ENZYME, MITOCHONDRIAL"/>
    <property type="match status" value="1"/>
</dbReference>
<evidence type="ECO:0000256" key="5">
    <source>
        <dbReference type="ARBA" id="ARBA00022723"/>
    </source>
</evidence>
<evidence type="ECO:0000313" key="18">
    <source>
        <dbReference type="EMBL" id="MDH7959035.1"/>
    </source>
</evidence>
<comment type="similarity">
    <text evidence="3 15">Belongs to the malic enzymes family.</text>
</comment>
<evidence type="ECO:0000259" key="16">
    <source>
        <dbReference type="SMART" id="SM00919"/>
    </source>
</evidence>
<dbReference type="RefSeq" id="WP_265148908.1">
    <property type="nucleotide sequence ID" value="NZ_AP026069.1"/>
</dbReference>
<gene>
    <name evidence="18" type="ORF">QHR29_00905</name>
</gene>
<evidence type="ECO:0000313" key="19">
    <source>
        <dbReference type="Proteomes" id="UP001157396"/>
    </source>
</evidence>
<evidence type="ECO:0000256" key="15">
    <source>
        <dbReference type="RuleBase" id="RU003427"/>
    </source>
</evidence>
<evidence type="ECO:0000256" key="9">
    <source>
        <dbReference type="ARBA" id="ARBA00051739"/>
    </source>
</evidence>
<comment type="cofactor">
    <cofactor evidence="14">
        <name>Mg(2+)</name>
        <dbReference type="ChEBI" id="CHEBI:18420"/>
    </cofactor>
    <cofactor evidence="14">
        <name>Mn(2+)</name>
        <dbReference type="ChEBI" id="CHEBI:29035"/>
    </cofactor>
    <text evidence="14">Divalent metal cations. Prefers magnesium or manganese.</text>
</comment>
<evidence type="ECO:0000256" key="2">
    <source>
        <dbReference type="ARBA" id="ARBA00001936"/>
    </source>
</evidence>
<feature type="binding site" evidence="13">
    <location>
        <position position="403"/>
    </location>
    <ligand>
        <name>(S)-malate</name>
        <dbReference type="ChEBI" id="CHEBI:15589"/>
    </ligand>
</feature>
<dbReference type="NCBIfam" id="NF041582">
    <property type="entry name" value="malolactic"/>
    <property type="match status" value="1"/>
</dbReference>
<dbReference type="InterPro" id="IPR012301">
    <property type="entry name" value="Malic_N_dom"/>
</dbReference>
<dbReference type="Proteomes" id="UP001157396">
    <property type="component" value="Unassembled WGS sequence"/>
</dbReference>
<dbReference type="SMART" id="SM01274">
    <property type="entry name" value="malic"/>
    <property type="match status" value="1"/>
</dbReference>
<evidence type="ECO:0000256" key="14">
    <source>
        <dbReference type="PIRSR" id="PIRSR000106-3"/>
    </source>
</evidence>
<dbReference type="GO" id="GO:0005829">
    <property type="term" value="C:cytosol"/>
    <property type="evidence" value="ECO:0007669"/>
    <property type="project" value="TreeGrafter"/>
</dbReference>
<dbReference type="PANTHER" id="PTHR23406">
    <property type="entry name" value="MALIC ENZYME-RELATED"/>
    <property type="match status" value="1"/>
</dbReference>
<comment type="caution">
    <text evidence="18">The sequence shown here is derived from an EMBL/GenBank/DDBJ whole genome shotgun (WGS) entry which is preliminary data.</text>
</comment>
<dbReference type="GO" id="GO:0051287">
    <property type="term" value="F:NAD binding"/>
    <property type="evidence" value="ECO:0007669"/>
    <property type="project" value="InterPro"/>
</dbReference>
<dbReference type="EMBL" id="JARYTV010000001">
    <property type="protein sequence ID" value="MDH7959035.1"/>
    <property type="molecule type" value="Genomic_DNA"/>
</dbReference>
<dbReference type="InterPro" id="IPR046346">
    <property type="entry name" value="Aminoacid_DH-like_N_sf"/>
</dbReference>
<dbReference type="GO" id="GO:0030145">
    <property type="term" value="F:manganese ion binding"/>
    <property type="evidence" value="ECO:0007669"/>
    <property type="project" value="UniProtKB-ARBA"/>
</dbReference>
<evidence type="ECO:0000256" key="7">
    <source>
        <dbReference type="ARBA" id="ARBA00023211"/>
    </source>
</evidence>
<dbReference type="InterPro" id="IPR037062">
    <property type="entry name" value="Malic_N_dom_sf"/>
</dbReference>
<feature type="binding site" evidence="14">
    <location>
        <position position="234"/>
    </location>
    <ligand>
        <name>a divalent metal cation</name>
        <dbReference type="ChEBI" id="CHEBI:60240"/>
    </ligand>
</feature>
<dbReference type="InterPro" id="IPR012302">
    <property type="entry name" value="Malic_NAD-bd"/>
</dbReference>
<protein>
    <recommendedName>
        <fullName evidence="11">Malolactic enzyme</fullName>
        <ecNumber evidence="10">4.1.1.101</ecNumber>
    </recommendedName>
</protein>
<feature type="binding site" evidence="14">
    <location>
        <position position="258"/>
    </location>
    <ligand>
        <name>a divalent metal cation</name>
        <dbReference type="ChEBI" id="CHEBI:60240"/>
    </ligand>
</feature>
<dbReference type="SUPFAM" id="SSF51735">
    <property type="entry name" value="NAD(P)-binding Rossmann-fold domains"/>
    <property type="match status" value="1"/>
</dbReference>
<dbReference type="GO" id="GO:0043883">
    <property type="term" value="F:malolactic enzyme activity"/>
    <property type="evidence" value="ECO:0007669"/>
    <property type="project" value="UniProtKB-EC"/>
</dbReference>
<comment type="cofactor">
    <cofactor evidence="1">
        <name>NAD(+)</name>
        <dbReference type="ChEBI" id="CHEBI:57540"/>
    </cofactor>
</comment>
<feature type="active site" description="Proton acceptor" evidence="12">
    <location>
        <position position="163"/>
    </location>
</feature>
<feature type="domain" description="Malic enzyme N-terminal" evidence="17">
    <location>
        <begin position="67"/>
        <end position="249"/>
    </location>
</feature>
<evidence type="ECO:0000256" key="10">
    <source>
        <dbReference type="ARBA" id="ARBA00066983"/>
    </source>
</evidence>
<keyword evidence="8 18" id="KW-0456">Lyase</keyword>